<dbReference type="GO" id="GO:0005524">
    <property type="term" value="F:ATP binding"/>
    <property type="evidence" value="ECO:0007669"/>
    <property type="project" value="UniProtKB-UniRule"/>
</dbReference>
<evidence type="ECO:0000256" key="6">
    <source>
        <dbReference type="ARBA" id="ARBA00022840"/>
    </source>
</evidence>
<evidence type="ECO:0000256" key="11">
    <source>
        <dbReference type="HAMAP-Rule" id="MF_00276"/>
    </source>
</evidence>
<keyword evidence="4 11" id="KW-0812">Transmembrane</keyword>
<keyword evidence="9 11" id="KW-0406">Ion transport</keyword>
<keyword evidence="3 11" id="KW-0633">Potassium transport</keyword>
<proteinExistence type="inferred from homology"/>
<dbReference type="HAMAP" id="MF_00276">
    <property type="entry name" value="KdpC"/>
    <property type="match status" value="1"/>
</dbReference>
<evidence type="ECO:0000256" key="3">
    <source>
        <dbReference type="ARBA" id="ARBA00022538"/>
    </source>
</evidence>
<keyword evidence="6 11" id="KW-0067">ATP-binding</keyword>
<evidence type="ECO:0000256" key="10">
    <source>
        <dbReference type="ARBA" id="ARBA00023136"/>
    </source>
</evidence>
<evidence type="ECO:0000256" key="1">
    <source>
        <dbReference type="ARBA" id="ARBA00022448"/>
    </source>
</evidence>
<dbReference type="NCBIfam" id="NF010607">
    <property type="entry name" value="PRK14003.1"/>
    <property type="match status" value="1"/>
</dbReference>
<gene>
    <name evidence="11" type="primary">kdpC</name>
    <name evidence="12" type="ORF">NIES267_00460</name>
</gene>
<dbReference type="EMBL" id="AP018227">
    <property type="protein sequence ID" value="BAY80589.1"/>
    <property type="molecule type" value="Genomic_DNA"/>
</dbReference>
<dbReference type="InterPro" id="IPR003820">
    <property type="entry name" value="KdpC"/>
</dbReference>
<dbReference type="NCBIfam" id="TIGR00681">
    <property type="entry name" value="kdpC"/>
    <property type="match status" value="1"/>
</dbReference>
<evidence type="ECO:0000313" key="12">
    <source>
        <dbReference type="EMBL" id="BAY80589.1"/>
    </source>
</evidence>
<sequence>MVFKLRGIARAIRVSLILWLLTAIIYPLFILLIAQIPLFQYQAKGSIILDLNSEPIGSALIGQTFTSEEYFHSRPSSVLYSQGKRATPTGISGSSNLAPSNPKLINRIVETANELQEENVEPTPDLIYTSGSGLDPHISLESAKEQSERVASARNLRTDQIYRLIFKYTEGRFLKIFGEPRVNVLRLNYALDLQEINRR</sequence>
<evidence type="ECO:0000256" key="8">
    <source>
        <dbReference type="ARBA" id="ARBA00022989"/>
    </source>
</evidence>
<comment type="function">
    <text evidence="11">Part of the high-affinity ATP-driven potassium transport (or Kdp) system, which catalyzes the hydrolysis of ATP coupled with the electrogenic transport of potassium into the cytoplasm. This subunit acts as a catalytic chaperone that increases the ATP-binding affinity of the ATP-hydrolyzing subunit KdpB by the formation of a transient KdpB/KdpC/ATP ternary complex.</text>
</comment>
<evidence type="ECO:0000313" key="13">
    <source>
        <dbReference type="Proteomes" id="UP000218418"/>
    </source>
</evidence>
<dbReference type="PIRSF" id="PIRSF001296">
    <property type="entry name" value="K_ATPase_KdpC"/>
    <property type="match status" value="1"/>
</dbReference>
<evidence type="ECO:0000256" key="7">
    <source>
        <dbReference type="ARBA" id="ARBA00022958"/>
    </source>
</evidence>
<evidence type="ECO:0000256" key="9">
    <source>
        <dbReference type="ARBA" id="ARBA00023065"/>
    </source>
</evidence>
<keyword evidence="7 11" id="KW-0630">Potassium</keyword>
<dbReference type="AlphaFoldDB" id="A0A1Z4LHE0"/>
<comment type="similarity">
    <text evidence="11">Belongs to the KdpC family.</text>
</comment>
<keyword evidence="13" id="KW-1185">Reference proteome</keyword>
<dbReference type="Pfam" id="PF02669">
    <property type="entry name" value="KdpC"/>
    <property type="match status" value="1"/>
</dbReference>
<evidence type="ECO:0000256" key="4">
    <source>
        <dbReference type="ARBA" id="ARBA00022692"/>
    </source>
</evidence>
<dbReference type="Proteomes" id="UP000218418">
    <property type="component" value="Chromosome"/>
</dbReference>
<accession>A0A1Z4LHE0</accession>
<comment type="subcellular location">
    <subcellularLocation>
        <location evidence="11">Cell membrane</location>
        <topology evidence="11">Single-pass membrane protein</topology>
    </subcellularLocation>
</comment>
<feature type="transmembrane region" description="Helical" evidence="11">
    <location>
        <begin position="12"/>
        <end position="34"/>
    </location>
</feature>
<comment type="subunit">
    <text evidence="11">The system is composed of three essential subunits: KdpA, KdpB and KdpC.</text>
</comment>
<keyword evidence="10 11" id="KW-0472">Membrane</keyword>
<reference evidence="12 13" key="1">
    <citation type="submission" date="2017-06" db="EMBL/GenBank/DDBJ databases">
        <title>Genome sequencing of cyanobaciteial culture collection at National Institute for Environmental Studies (NIES).</title>
        <authorList>
            <person name="Hirose Y."/>
            <person name="Shimura Y."/>
            <person name="Fujisawa T."/>
            <person name="Nakamura Y."/>
            <person name="Kawachi M."/>
        </authorList>
    </citation>
    <scope>NUCLEOTIDE SEQUENCE [LARGE SCALE GENOMIC DNA]</scope>
    <source>
        <strain evidence="12 13">NIES-267</strain>
    </source>
</reference>
<keyword evidence="8 11" id="KW-1133">Transmembrane helix</keyword>
<dbReference type="PANTHER" id="PTHR30042:SF2">
    <property type="entry name" value="POTASSIUM-TRANSPORTING ATPASE KDPC SUBUNIT"/>
    <property type="match status" value="1"/>
</dbReference>
<dbReference type="GO" id="GO:0005886">
    <property type="term" value="C:plasma membrane"/>
    <property type="evidence" value="ECO:0007669"/>
    <property type="project" value="UniProtKB-SubCell"/>
</dbReference>
<evidence type="ECO:0000256" key="2">
    <source>
        <dbReference type="ARBA" id="ARBA00022475"/>
    </source>
</evidence>
<keyword evidence="1 11" id="KW-0813">Transport</keyword>
<keyword evidence="5 11" id="KW-0547">Nucleotide-binding</keyword>
<dbReference type="GO" id="GO:0008556">
    <property type="term" value="F:P-type potassium transmembrane transporter activity"/>
    <property type="evidence" value="ECO:0007669"/>
    <property type="project" value="InterPro"/>
</dbReference>
<protein>
    <recommendedName>
        <fullName evidence="11">Potassium-transporting ATPase KdpC subunit</fullName>
    </recommendedName>
    <alternativeName>
        <fullName evidence="11">ATP phosphohydrolase [potassium-transporting] C chain</fullName>
    </alternativeName>
    <alternativeName>
        <fullName evidence="11">Potassium-binding and translocating subunit C</fullName>
    </alternativeName>
    <alternativeName>
        <fullName evidence="11">Potassium-translocating ATPase C chain</fullName>
    </alternativeName>
</protein>
<evidence type="ECO:0000256" key="5">
    <source>
        <dbReference type="ARBA" id="ARBA00022741"/>
    </source>
</evidence>
<name>A0A1Z4LHE0_9CYAN</name>
<dbReference type="PANTHER" id="PTHR30042">
    <property type="entry name" value="POTASSIUM-TRANSPORTING ATPASE C CHAIN"/>
    <property type="match status" value="1"/>
</dbReference>
<organism evidence="12 13">
    <name type="scientific">Calothrix parasitica NIES-267</name>
    <dbReference type="NCBI Taxonomy" id="1973488"/>
    <lineage>
        <taxon>Bacteria</taxon>
        <taxon>Bacillati</taxon>
        <taxon>Cyanobacteriota</taxon>
        <taxon>Cyanophyceae</taxon>
        <taxon>Nostocales</taxon>
        <taxon>Calotrichaceae</taxon>
        <taxon>Calothrix</taxon>
    </lineage>
</organism>
<keyword evidence="2 11" id="KW-1003">Cell membrane</keyword>
<dbReference type="OrthoDB" id="9809491at2"/>